<evidence type="ECO:0000313" key="6">
    <source>
        <dbReference type="Proteomes" id="UP001365542"/>
    </source>
</evidence>
<feature type="domain" description="Peptidase A1" evidence="4">
    <location>
        <begin position="61"/>
        <end position="420"/>
    </location>
</feature>
<feature type="region of interest" description="Disordered" evidence="1">
    <location>
        <begin position="480"/>
        <end position="515"/>
    </location>
</feature>
<dbReference type="Pfam" id="PF00026">
    <property type="entry name" value="Asp"/>
    <property type="match status" value="1"/>
</dbReference>
<proteinExistence type="predicted"/>
<feature type="chain" id="PRO_5043350898" description="Peptidase A1 domain-containing protein" evidence="3">
    <location>
        <begin position="35"/>
        <end position="606"/>
    </location>
</feature>
<dbReference type="InterPro" id="IPR021109">
    <property type="entry name" value="Peptidase_aspartic_dom_sf"/>
</dbReference>
<feature type="transmembrane region" description="Helical" evidence="2">
    <location>
        <begin position="448"/>
        <end position="472"/>
    </location>
</feature>
<feature type="signal peptide" evidence="3">
    <location>
        <begin position="1"/>
        <end position="34"/>
    </location>
</feature>
<dbReference type="EMBL" id="JAVHJO010000001">
    <property type="protein sequence ID" value="KAK6543605.1"/>
    <property type="molecule type" value="Genomic_DNA"/>
</dbReference>
<evidence type="ECO:0000256" key="2">
    <source>
        <dbReference type="SAM" id="Phobius"/>
    </source>
</evidence>
<reference evidence="5 6" key="1">
    <citation type="submission" date="2019-10" db="EMBL/GenBank/DDBJ databases">
        <authorList>
            <person name="Palmer J.M."/>
        </authorList>
    </citation>
    <scope>NUCLEOTIDE SEQUENCE [LARGE SCALE GENOMIC DNA]</scope>
    <source>
        <strain evidence="5 6">TWF694</strain>
    </source>
</reference>
<gene>
    <name evidence="5" type="ORF">TWF694_000347</name>
</gene>
<dbReference type="Gene3D" id="1.20.5.510">
    <property type="entry name" value="Single helix bin"/>
    <property type="match status" value="1"/>
</dbReference>
<dbReference type="Gene3D" id="2.40.70.10">
    <property type="entry name" value="Acid Proteases"/>
    <property type="match status" value="2"/>
</dbReference>
<keyword evidence="2" id="KW-0812">Transmembrane</keyword>
<keyword evidence="3" id="KW-0732">Signal</keyword>
<evidence type="ECO:0000313" key="5">
    <source>
        <dbReference type="EMBL" id="KAK6543605.1"/>
    </source>
</evidence>
<organism evidence="5 6">
    <name type="scientific">Orbilia ellipsospora</name>
    <dbReference type="NCBI Taxonomy" id="2528407"/>
    <lineage>
        <taxon>Eukaryota</taxon>
        <taxon>Fungi</taxon>
        <taxon>Dikarya</taxon>
        <taxon>Ascomycota</taxon>
        <taxon>Pezizomycotina</taxon>
        <taxon>Orbiliomycetes</taxon>
        <taxon>Orbiliales</taxon>
        <taxon>Orbiliaceae</taxon>
        <taxon>Orbilia</taxon>
    </lineage>
</organism>
<dbReference type="SUPFAM" id="SSF50630">
    <property type="entry name" value="Acid proteases"/>
    <property type="match status" value="1"/>
</dbReference>
<evidence type="ECO:0000256" key="1">
    <source>
        <dbReference type="SAM" id="MobiDB-lite"/>
    </source>
</evidence>
<evidence type="ECO:0000256" key="3">
    <source>
        <dbReference type="SAM" id="SignalP"/>
    </source>
</evidence>
<protein>
    <recommendedName>
        <fullName evidence="4">Peptidase A1 domain-containing protein</fullName>
    </recommendedName>
</protein>
<evidence type="ECO:0000259" key="4">
    <source>
        <dbReference type="PROSITE" id="PS51767"/>
    </source>
</evidence>
<keyword evidence="2" id="KW-0472">Membrane</keyword>
<dbReference type="AlphaFoldDB" id="A0AAV9XNB4"/>
<keyword evidence="2" id="KW-1133">Transmembrane helix</keyword>
<accession>A0AAV9XNB4</accession>
<dbReference type="Proteomes" id="UP001365542">
    <property type="component" value="Unassembled WGS sequence"/>
</dbReference>
<dbReference type="InterPro" id="IPR033121">
    <property type="entry name" value="PEPTIDASE_A1"/>
</dbReference>
<comment type="caution">
    <text evidence="5">The sequence shown here is derived from an EMBL/GenBank/DDBJ whole genome shotgun (WGS) entry which is preliminary data.</text>
</comment>
<name>A0AAV9XNB4_9PEZI</name>
<feature type="region of interest" description="Disordered" evidence="1">
    <location>
        <begin position="97"/>
        <end position="117"/>
    </location>
</feature>
<keyword evidence="6" id="KW-1185">Reference proteome</keyword>
<dbReference type="PROSITE" id="PS51767">
    <property type="entry name" value="PEPTIDASE_A1"/>
    <property type="match status" value="1"/>
</dbReference>
<dbReference type="CDD" id="cd05471">
    <property type="entry name" value="pepsin_like"/>
    <property type="match status" value="1"/>
</dbReference>
<sequence>MAGSSKPARDMGSAATRSIIWAFSTILLLGTANSQTIPNLNATALTWSFSSAWEGNDGQWGTFFMHVGTPSQIVRVLPAITWQETWVIDSAACSNSTPEACNDPRGSTFTPASSSTWKDQGDFKTDLQKDLGNNAIGDYGLERLGISNVDSAPTYTDQVVVSVNDPKWYIGLFGLGNQPTNFTNFNNPQPSFLTSMYNAGKIPSLSWGYQAGAVYRGKSTSAQVVFGGYDDSRYIDNQVLFTQSNDFTYALLLAMSSLSVSGIYNKGQLGTAQLLDSDWTQNLSNQLIALDSTTPYLWLTNETCAIFESALNLTWNAEKELYLLTDDEHDQLDNLNPSFTFTLMDSAQNTTALDITVPYSAFSLQASGPDILGTGNDSTVWYFPLKKLPKGGNPRLGRAFLQEVYLFAEYHFNTFRVFQADWSNRPQNIVTHLPVQIVVTKPKKSTPIGAIVGGVVGGVVVIVAIAGGFLWWRRRKQKQGNAGKAPATQEPDDNTTGFAEIDGTTKAPPELGGGDNTIAAWEGKSAWQANNAQQGVVNVGGVHEIHGRSTEKQWNEADGTPIEKPYAYRSNQEHQAGGQYYAELGGGDVIAHEMPGSAVETKKEGK</sequence>
<dbReference type="InterPro" id="IPR034164">
    <property type="entry name" value="Pepsin-like_dom"/>
</dbReference>